<dbReference type="GO" id="GO:0000278">
    <property type="term" value="P:mitotic cell cycle"/>
    <property type="evidence" value="ECO:0007669"/>
    <property type="project" value="TreeGrafter"/>
</dbReference>
<organism evidence="5 6">
    <name type="scientific">Papaver nudicaule</name>
    <name type="common">Iceland poppy</name>
    <dbReference type="NCBI Taxonomy" id="74823"/>
    <lineage>
        <taxon>Eukaryota</taxon>
        <taxon>Viridiplantae</taxon>
        <taxon>Streptophyta</taxon>
        <taxon>Embryophyta</taxon>
        <taxon>Tracheophyta</taxon>
        <taxon>Spermatophyta</taxon>
        <taxon>Magnoliopsida</taxon>
        <taxon>Ranunculales</taxon>
        <taxon>Papaveraceae</taxon>
        <taxon>Papaveroideae</taxon>
        <taxon>Papaver</taxon>
    </lineage>
</organism>
<feature type="region of interest" description="Disordered" evidence="3">
    <location>
        <begin position="30"/>
        <end position="55"/>
    </location>
</feature>
<dbReference type="SMART" id="SM01075">
    <property type="entry name" value="CDT1"/>
    <property type="match status" value="1"/>
</dbReference>
<dbReference type="GO" id="GO:0003677">
    <property type="term" value="F:DNA binding"/>
    <property type="evidence" value="ECO:0007669"/>
    <property type="project" value="InterPro"/>
</dbReference>
<dbReference type="GO" id="GO:0000076">
    <property type="term" value="P:DNA replication checkpoint signaling"/>
    <property type="evidence" value="ECO:0007669"/>
    <property type="project" value="TreeGrafter"/>
</dbReference>
<dbReference type="InterPro" id="IPR038090">
    <property type="entry name" value="Cdt1_C_WH_dom_sf"/>
</dbReference>
<dbReference type="GO" id="GO:0005634">
    <property type="term" value="C:nucleus"/>
    <property type="evidence" value="ECO:0007669"/>
    <property type="project" value="TreeGrafter"/>
</dbReference>
<accession>A0AA41UXW6</accession>
<dbReference type="CDD" id="cd08767">
    <property type="entry name" value="Cdt1_c"/>
    <property type="match status" value="1"/>
</dbReference>
<dbReference type="InterPro" id="IPR032054">
    <property type="entry name" value="Cdt1_C"/>
</dbReference>
<comment type="caution">
    <text evidence="5">The sequence shown here is derived from an EMBL/GenBank/DDBJ whole genome shotgun (WGS) entry which is preliminary data.</text>
</comment>
<keyword evidence="6" id="KW-1185">Reference proteome</keyword>
<dbReference type="GO" id="GO:0071163">
    <property type="term" value="P:DNA replication preinitiation complex assembly"/>
    <property type="evidence" value="ECO:0007669"/>
    <property type="project" value="InterPro"/>
</dbReference>
<proteinExistence type="inferred from homology"/>
<dbReference type="InterPro" id="IPR014939">
    <property type="entry name" value="CDT1_Gemini-bd-like"/>
</dbReference>
<dbReference type="Pfam" id="PF08839">
    <property type="entry name" value="CDT1"/>
    <property type="match status" value="1"/>
</dbReference>
<evidence type="ECO:0000256" key="3">
    <source>
        <dbReference type="SAM" id="MobiDB-lite"/>
    </source>
</evidence>
<keyword evidence="2" id="KW-0131">Cell cycle</keyword>
<dbReference type="SUPFAM" id="SSF46785">
    <property type="entry name" value="Winged helix' DNA-binding domain"/>
    <property type="match status" value="1"/>
</dbReference>
<name>A0AA41UXW6_PAPNU</name>
<dbReference type="InterPro" id="IPR036390">
    <property type="entry name" value="WH_DNA-bd_sf"/>
</dbReference>
<dbReference type="Proteomes" id="UP001177140">
    <property type="component" value="Unassembled WGS sequence"/>
</dbReference>
<dbReference type="InterPro" id="IPR045173">
    <property type="entry name" value="Cdt1"/>
</dbReference>
<protein>
    <recommendedName>
        <fullName evidence="4">CDT1 Geminin-binding domain-containing protein</fullName>
    </recommendedName>
</protein>
<dbReference type="EMBL" id="JAJJMA010062006">
    <property type="protein sequence ID" value="MCL7026870.1"/>
    <property type="molecule type" value="Genomic_DNA"/>
</dbReference>
<feature type="domain" description="CDT1 Geminin-binding" evidence="4">
    <location>
        <begin position="61"/>
        <end position="186"/>
    </location>
</feature>
<evidence type="ECO:0000256" key="2">
    <source>
        <dbReference type="ARBA" id="ARBA00023306"/>
    </source>
</evidence>
<evidence type="ECO:0000259" key="4">
    <source>
        <dbReference type="SMART" id="SM01075"/>
    </source>
</evidence>
<feature type="compositionally biased region" description="Basic and acidic residues" evidence="3">
    <location>
        <begin position="340"/>
        <end position="350"/>
    </location>
</feature>
<evidence type="ECO:0000256" key="1">
    <source>
        <dbReference type="ARBA" id="ARBA00008356"/>
    </source>
</evidence>
<dbReference type="GO" id="GO:0070182">
    <property type="term" value="F:DNA polymerase binding"/>
    <property type="evidence" value="ECO:0007669"/>
    <property type="project" value="TreeGrafter"/>
</dbReference>
<feature type="region of interest" description="Disordered" evidence="3">
    <location>
        <begin position="335"/>
        <end position="359"/>
    </location>
</feature>
<reference evidence="5" key="1">
    <citation type="submission" date="2022-03" db="EMBL/GenBank/DDBJ databases">
        <title>A functionally conserved STORR gene fusion in Papaver species that diverged 16.8 million years ago.</title>
        <authorList>
            <person name="Catania T."/>
        </authorList>
    </citation>
    <scope>NUCLEOTIDE SEQUENCE</scope>
    <source>
        <strain evidence="5">S-191538</strain>
    </source>
</reference>
<dbReference type="Pfam" id="PF16679">
    <property type="entry name" value="CDT1_C"/>
    <property type="match status" value="1"/>
</dbReference>
<dbReference type="AlphaFoldDB" id="A0AA41UXW6"/>
<dbReference type="GO" id="GO:0030174">
    <property type="term" value="P:regulation of DNA-templated DNA replication initiation"/>
    <property type="evidence" value="ECO:0007669"/>
    <property type="project" value="InterPro"/>
</dbReference>
<dbReference type="PANTHER" id="PTHR28637">
    <property type="entry name" value="DNA REPLICATION FACTOR CDT1"/>
    <property type="match status" value="1"/>
</dbReference>
<sequence length="521" mass="59049">MKKTSAPSSISETFKQKKIRSVKDLKEYMMAHKSKKEEEESSSMNPITPISKPKKKNPITLPDKYELLIDFFKCMEKSMRLLRMRRTQTTFTNVSRSVESLTKRRFTYANLAQLKYLLPEEMVLEKVIIQQDELTQFKKSDLLITLQNYESGKGFSSLEKVFRSRIKDFLKSHPQADDVPEGVLPELFNRTKQEVNMSEAANLVPASVLPCSFKRRFSAKVSILESEKTGLLSTPLESSTSNAPVTSVSCEISSREESPCSAISSPFRYSSKLPSSTHSINIFNSLRTPPASPLPASVEIKPKKNEDCYSKDVGVFDVTPAKVVSTPARVMMTVTPDLPTPKRERVQHEDDSVDSPCKLLRRPPRNRSLLFNTPVKNANPMEKINKEASSSVGLDNLLGTELVHLIKENEKRVMEEQDSDLSRAKLRKRMIACLPKMFDIVHLAFHSMKRSVATKEEVIQKITANHIDVIDRRETEEQLTLLKELLPEWISEVVASSGDILLRINKMKSTDELRKSLAEAV</sequence>
<gene>
    <name evidence="5" type="ORF">MKW94_000479</name>
</gene>
<dbReference type="Gene3D" id="1.10.10.1420">
    <property type="entry name" value="DNA replication factor Cdt1, C-terminal WH domain"/>
    <property type="match status" value="1"/>
</dbReference>
<evidence type="ECO:0000313" key="6">
    <source>
        <dbReference type="Proteomes" id="UP001177140"/>
    </source>
</evidence>
<comment type="similarity">
    <text evidence="1">Belongs to the Cdt1 family.</text>
</comment>
<dbReference type="PANTHER" id="PTHR28637:SF1">
    <property type="entry name" value="DNA REPLICATION FACTOR CDT1"/>
    <property type="match status" value="1"/>
</dbReference>
<evidence type="ECO:0000313" key="5">
    <source>
        <dbReference type="EMBL" id="MCL7026870.1"/>
    </source>
</evidence>